<keyword evidence="1" id="KW-0732">Signal</keyword>
<accession>A0A2A5CI87</accession>
<evidence type="ECO:0000256" key="1">
    <source>
        <dbReference type="SAM" id="SignalP"/>
    </source>
</evidence>
<protein>
    <recommendedName>
        <fullName evidence="4">Cytochrome c</fullName>
    </recommendedName>
</protein>
<dbReference type="EMBL" id="NVWI01000001">
    <property type="protein sequence ID" value="PCJ43597.1"/>
    <property type="molecule type" value="Genomic_DNA"/>
</dbReference>
<dbReference type="GO" id="GO:0022900">
    <property type="term" value="P:electron transport chain"/>
    <property type="evidence" value="ECO:0007669"/>
    <property type="project" value="InterPro"/>
</dbReference>
<evidence type="ECO:0008006" key="4">
    <source>
        <dbReference type="Google" id="ProtNLM"/>
    </source>
</evidence>
<comment type="caution">
    <text evidence="2">The sequence shown here is derived from an EMBL/GenBank/DDBJ whole genome shotgun (WGS) entry which is preliminary data.</text>
</comment>
<evidence type="ECO:0000313" key="3">
    <source>
        <dbReference type="Proteomes" id="UP000228987"/>
    </source>
</evidence>
<sequence length="202" mass="22132">MKSEIVKVLVILFSIVLLQACAQEEVAGVNDSSMGSLNTAGGVPYAEFNIQMTIRDVMNTFIDPNADILWEAVSYENSLEGGVVERIPETDEDWALLRRSAIGIIEGANSLMIPGRRVAPPGSTTDYPDAEYEPLEVEVKLQEDRVSWIGFAQGLQATTLQALNAIDARNLDAYTEAGGAIDDACTACHQQYWYRSELRTSP</sequence>
<dbReference type="PROSITE" id="PS51257">
    <property type="entry name" value="PROKAR_LIPOPROTEIN"/>
    <property type="match status" value="1"/>
</dbReference>
<evidence type="ECO:0000313" key="2">
    <source>
        <dbReference type="EMBL" id="PCJ43597.1"/>
    </source>
</evidence>
<feature type="signal peptide" evidence="1">
    <location>
        <begin position="1"/>
        <end position="22"/>
    </location>
</feature>
<dbReference type="GO" id="GO:0009055">
    <property type="term" value="F:electron transfer activity"/>
    <property type="evidence" value="ECO:0007669"/>
    <property type="project" value="InterPro"/>
</dbReference>
<organism evidence="2 3">
    <name type="scientific">SAR86 cluster bacterium</name>
    <dbReference type="NCBI Taxonomy" id="2030880"/>
    <lineage>
        <taxon>Bacteria</taxon>
        <taxon>Pseudomonadati</taxon>
        <taxon>Pseudomonadota</taxon>
        <taxon>Gammaproteobacteria</taxon>
        <taxon>SAR86 cluster</taxon>
    </lineage>
</organism>
<dbReference type="GO" id="GO:0005506">
    <property type="term" value="F:iron ion binding"/>
    <property type="evidence" value="ECO:0007669"/>
    <property type="project" value="InterPro"/>
</dbReference>
<proteinExistence type="predicted"/>
<dbReference type="AlphaFoldDB" id="A0A2A5CI87"/>
<reference evidence="3" key="1">
    <citation type="submission" date="2017-08" db="EMBL/GenBank/DDBJ databases">
        <title>A dynamic microbial community with high functional redundancy inhabits the cold, oxic subseafloor aquifer.</title>
        <authorList>
            <person name="Tully B.J."/>
            <person name="Wheat C.G."/>
            <person name="Glazer B.T."/>
            <person name="Huber J.A."/>
        </authorList>
    </citation>
    <scope>NUCLEOTIDE SEQUENCE [LARGE SCALE GENOMIC DNA]</scope>
</reference>
<gene>
    <name evidence="2" type="ORF">COA71_01630</name>
</gene>
<dbReference type="GO" id="GO:0020037">
    <property type="term" value="F:heme binding"/>
    <property type="evidence" value="ECO:0007669"/>
    <property type="project" value="InterPro"/>
</dbReference>
<feature type="chain" id="PRO_5013105447" description="Cytochrome c" evidence="1">
    <location>
        <begin position="23"/>
        <end position="202"/>
    </location>
</feature>
<dbReference type="InterPro" id="IPR010980">
    <property type="entry name" value="Cyt_c/b562"/>
</dbReference>
<name>A0A2A5CI87_9GAMM</name>
<dbReference type="Proteomes" id="UP000228987">
    <property type="component" value="Unassembled WGS sequence"/>
</dbReference>
<dbReference type="SUPFAM" id="SSF47175">
    <property type="entry name" value="Cytochromes"/>
    <property type="match status" value="1"/>
</dbReference>